<reference evidence="1" key="1">
    <citation type="submission" date="2022-06" db="EMBL/GenBank/DDBJ databases">
        <title>New cyanobacteria of genus Symplocastrum in benthos of Lake Baikal.</title>
        <authorList>
            <person name="Sorokovikova E."/>
            <person name="Tikhonova I."/>
            <person name="Krasnopeev A."/>
            <person name="Evseev P."/>
            <person name="Gladkikh A."/>
            <person name="Belykh O."/>
        </authorList>
    </citation>
    <scope>NUCLEOTIDE SEQUENCE</scope>
    <source>
        <strain evidence="1">BBK-W-15</strain>
    </source>
</reference>
<gene>
    <name evidence="1" type="ORF">NJ959_00735</name>
</gene>
<organism evidence="1 2">
    <name type="scientific">Limnofasciculus baicalensis BBK-W-15</name>
    <dbReference type="NCBI Taxonomy" id="2699891"/>
    <lineage>
        <taxon>Bacteria</taxon>
        <taxon>Bacillati</taxon>
        <taxon>Cyanobacteriota</taxon>
        <taxon>Cyanophyceae</taxon>
        <taxon>Coleofasciculales</taxon>
        <taxon>Coleofasciculaceae</taxon>
        <taxon>Limnofasciculus</taxon>
        <taxon>Limnofasciculus baicalensis</taxon>
    </lineage>
</organism>
<name>A0AAE3GLV5_9CYAN</name>
<dbReference type="RefSeq" id="WP_254009819.1">
    <property type="nucleotide sequence ID" value="NZ_JAMZMM010000004.1"/>
</dbReference>
<keyword evidence="2" id="KW-1185">Reference proteome</keyword>
<sequence length="171" mass="20476">MNNTDHILELIAEMNRYLNEWDWDSEEQIDLEEKYIQRVREVGECNFLVCLFQNYFDSMMRSLMNHFFFVWKDLHYQDWLKILRLIADNSLTRFGFIIFCGFTLAIDIKKVILEDEYISDSVKQYFNTSFVRGTPGPDSPFVEEMFRKHGMEATTLWKRLKEQGAPMKVAV</sequence>
<dbReference type="AlphaFoldDB" id="A0AAE3GLV5"/>
<proteinExistence type="predicted"/>
<comment type="caution">
    <text evidence="1">The sequence shown here is derived from an EMBL/GenBank/DDBJ whole genome shotgun (WGS) entry which is preliminary data.</text>
</comment>
<dbReference type="EMBL" id="JAMZMM010000004">
    <property type="protein sequence ID" value="MCP2727001.1"/>
    <property type="molecule type" value="Genomic_DNA"/>
</dbReference>
<accession>A0AAE3GLV5</accession>
<evidence type="ECO:0000313" key="1">
    <source>
        <dbReference type="EMBL" id="MCP2727001.1"/>
    </source>
</evidence>
<dbReference type="Proteomes" id="UP001204953">
    <property type="component" value="Unassembled WGS sequence"/>
</dbReference>
<evidence type="ECO:0000313" key="2">
    <source>
        <dbReference type="Proteomes" id="UP001204953"/>
    </source>
</evidence>
<protein>
    <submittedName>
        <fullName evidence="1">Uncharacterized protein</fullName>
    </submittedName>
</protein>